<keyword evidence="4" id="KW-0031">Aminopeptidase</keyword>
<sequence>MSAMVVDLDAPADRALTRPRRRGLAALAAVAALGAVGAITLLDIRPPDPRGPDAPSAEFSAGRAYTHVEALGAQTHAAGSAANDRNRERIETTLRDIGLAPTVQDTVGTEAGQLSGGSGGATFARVRNVVATLPGTAPTGRVFLVAHYDSVQVGPGGNDDGAGVATILEVARALAQGPRPRNDVVFVLTDAEEACLCGASAFVSSHPLAANGGVVLNLEARGSGGPVITFETSRRNADLVSVFGRAAPHPVGTSFAVEVYRLLPNDTDFTAFLDKGFAGLNSAYIDGAAVYHTPRDTPSTMDQASLQQHGDNALALAREFGRLDLSTMEAAGDATYFPVPGGLVRYPGWLTWPLALAALVATAALAWLARRQGRTTWPRVVGGFGLGLVPVLLAPVLAQVLWAILTAIRPGYTEMVDPYRPLWFRLAVISLSAAVLFTWYALLRRRLGPASLAIGGLGWLVVFGLVLAFVAPGGSYLAALPALATAAGGLLALAVPRIAVAAVTAGAAVATVILAPTVMLLFPALGLAMGAVGALFSVLLGLAALPVVDLLFAEAGGQRAIAAMLARRRAIYPGLAGAVAAVVLTAVGLSVNGFDARHPSPTHLMYALDTGSGKAVWLSEESTEQEWTSQYVSGAPAPLPDFPALGDDEFRSGPAEVASLPAPTVDVEQLPGATTGERSVRLRVRPQRPVRLLSLHVDATTAAVVSARVGGQPAPVAREGERWSFGMVFHAPPPEGVEVELVLRPTNGPAGRVSLRVMDGSDGLTALPGYHPAPGRRNRRLPHQRTGRGSHHRARLGRPAGSGRGSPRKASEAGRTS</sequence>
<dbReference type="AlphaFoldDB" id="A0A6F8YL06"/>
<accession>A0A6F8YL06</accession>
<feature type="transmembrane region" description="Helical" evidence="2">
    <location>
        <begin position="502"/>
        <end position="522"/>
    </location>
</feature>
<feature type="transmembrane region" description="Helical" evidence="2">
    <location>
        <begin position="380"/>
        <end position="402"/>
    </location>
</feature>
<evidence type="ECO:0000256" key="1">
    <source>
        <dbReference type="SAM" id="MobiDB-lite"/>
    </source>
</evidence>
<proteinExistence type="predicted"/>
<feature type="region of interest" description="Disordered" evidence="1">
    <location>
        <begin position="764"/>
        <end position="817"/>
    </location>
</feature>
<feature type="transmembrane region" description="Helical" evidence="2">
    <location>
        <begin position="422"/>
        <end position="443"/>
    </location>
</feature>
<evidence type="ECO:0000313" key="5">
    <source>
        <dbReference type="Proteomes" id="UP000503011"/>
    </source>
</evidence>
<dbReference type="PANTHER" id="PTHR12147:SF26">
    <property type="entry name" value="PEPTIDASE M28 DOMAIN-CONTAINING PROTEIN"/>
    <property type="match status" value="1"/>
</dbReference>
<dbReference type="GO" id="GO:0006508">
    <property type="term" value="P:proteolysis"/>
    <property type="evidence" value="ECO:0007669"/>
    <property type="project" value="InterPro"/>
</dbReference>
<feature type="domain" description="Peptidase M28" evidence="3">
    <location>
        <begin position="128"/>
        <end position="316"/>
    </location>
</feature>
<dbReference type="GO" id="GO:0004177">
    <property type="term" value="F:aminopeptidase activity"/>
    <property type="evidence" value="ECO:0007669"/>
    <property type="project" value="UniProtKB-KW"/>
</dbReference>
<feature type="transmembrane region" description="Helical" evidence="2">
    <location>
        <begin position="450"/>
        <end position="470"/>
    </location>
</feature>
<protein>
    <submittedName>
        <fullName evidence="4">Aminopeptidase</fullName>
    </submittedName>
</protein>
<keyword evidence="4" id="KW-0378">Hydrolase</keyword>
<dbReference type="Pfam" id="PF04389">
    <property type="entry name" value="Peptidase_M28"/>
    <property type="match status" value="1"/>
</dbReference>
<keyword evidence="2" id="KW-0472">Membrane</keyword>
<organism evidence="4 5">
    <name type="scientific">Phytohabitans suffuscus</name>
    <dbReference type="NCBI Taxonomy" id="624315"/>
    <lineage>
        <taxon>Bacteria</taxon>
        <taxon>Bacillati</taxon>
        <taxon>Actinomycetota</taxon>
        <taxon>Actinomycetes</taxon>
        <taxon>Micromonosporales</taxon>
        <taxon>Micromonosporaceae</taxon>
    </lineage>
</organism>
<dbReference type="InterPro" id="IPR045175">
    <property type="entry name" value="M28_fam"/>
</dbReference>
<reference evidence="4 5" key="2">
    <citation type="submission" date="2020-03" db="EMBL/GenBank/DDBJ databases">
        <authorList>
            <person name="Ichikawa N."/>
            <person name="Kimura A."/>
            <person name="Kitahashi Y."/>
            <person name="Uohara A."/>
        </authorList>
    </citation>
    <scope>NUCLEOTIDE SEQUENCE [LARGE SCALE GENOMIC DNA]</scope>
    <source>
        <strain evidence="4 5">NBRC 105367</strain>
    </source>
</reference>
<keyword evidence="4" id="KW-0645">Protease</keyword>
<dbReference type="Gene3D" id="3.40.630.10">
    <property type="entry name" value="Zn peptidases"/>
    <property type="match status" value="1"/>
</dbReference>
<feature type="transmembrane region" description="Helical" evidence="2">
    <location>
        <begin position="476"/>
        <end position="495"/>
    </location>
</feature>
<dbReference type="GO" id="GO:0008235">
    <property type="term" value="F:metalloexopeptidase activity"/>
    <property type="evidence" value="ECO:0007669"/>
    <property type="project" value="InterPro"/>
</dbReference>
<feature type="compositionally biased region" description="Basic residues" evidence="1">
    <location>
        <begin position="774"/>
        <end position="796"/>
    </location>
</feature>
<feature type="transmembrane region" description="Helical" evidence="2">
    <location>
        <begin position="528"/>
        <end position="552"/>
    </location>
</feature>
<dbReference type="EMBL" id="AP022871">
    <property type="protein sequence ID" value="BCB86638.1"/>
    <property type="molecule type" value="Genomic_DNA"/>
</dbReference>
<keyword evidence="5" id="KW-1185">Reference proteome</keyword>
<feature type="transmembrane region" description="Helical" evidence="2">
    <location>
        <begin position="572"/>
        <end position="591"/>
    </location>
</feature>
<dbReference type="KEGG" id="psuu:Psuf_039510"/>
<feature type="transmembrane region" description="Helical" evidence="2">
    <location>
        <begin position="349"/>
        <end position="368"/>
    </location>
</feature>
<name>A0A6F8YL06_9ACTN</name>
<dbReference type="SUPFAM" id="SSF53187">
    <property type="entry name" value="Zn-dependent exopeptidases"/>
    <property type="match status" value="1"/>
</dbReference>
<gene>
    <name evidence="4" type="ORF">Psuf_039510</name>
</gene>
<keyword evidence="2" id="KW-1133">Transmembrane helix</keyword>
<dbReference type="Proteomes" id="UP000503011">
    <property type="component" value="Chromosome"/>
</dbReference>
<dbReference type="InterPro" id="IPR007484">
    <property type="entry name" value="Peptidase_M28"/>
</dbReference>
<evidence type="ECO:0000313" key="4">
    <source>
        <dbReference type="EMBL" id="BCB86638.1"/>
    </source>
</evidence>
<dbReference type="PANTHER" id="PTHR12147">
    <property type="entry name" value="METALLOPEPTIDASE M28 FAMILY MEMBER"/>
    <property type="match status" value="1"/>
</dbReference>
<evidence type="ECO:0000256" key="2">
    <source>
        <dbReference type="SAM" id="Phobius"/>
    </source>
</evidence>
<reference evidence="4 5" key="1">
    <citation type="submission" date="2020-03" db="EMBL/GenBank/DDBJ databases">
        <title>Whole genome shotgun sequence of Phytohabitans suffuscus NBRC 105367.</title>
        <authorList>
            <person name="Komaki H."/>
            <person name="Tamura T."/>
        </authorList>
    </citation>
    <scope>NUCLEOTIDE SEQUENCE [LARGE SCALE GENOMIC DNA]</scope>
    <source>
        <strain evidence="4 5">NBRC 105367</strain>
    </source>
</reference>
<evidence type="ECO:0000259" key="3">
    <source>
        <dbReference type="Pfam" id="PF04389"/>
    </source>
</evidence>
<keyword evidence="2" id="KW-0812">Transmembrane</keyword>